<dbReference type="EMBL" id="KN822007">
    <property type="protein sequence ID" value="KIM69098.1"/>
    <property type="molecule type" value="Genomic_DNA"/>
</dbReference>
<feature type="compositionally biased region" description="Polar residues" evidence="2">
    <location>
        <begin position="208"/>
        <end position="218"/>
    </location>
</feature>
<name>A0A0C3A601_9AGAM</name>
<dbReference type="Proteomes" id="UP000053989">
    <property type="component" value="Unassembled WGS sequence"/>
</dbReference>
<organism evidence="4 5">
    <name type="scientific">Scleroderma citrinum Foug A</name>
    <dbReference type="NCBI Taxonomy" id="1036808"/>
    <lineage>
        <taxon>Eukaryota</taxon>
        <taxon>Fungi</taxon>
        <taxon>Dikarya</taxon>
        <taxon>Basidiomycota</taxon>
        <taxon>Agaricomycotina</taxon>
        <taxon>Agaricomycetes</taxon>
        <taxon>Agaricomycetidae</taxon>
        <taxon>Boletales</taxon>
        <taxon>Sclerodermatineae</taxon>
        <taxon>Sclerodermataceae</taxon>
        <taxon>Scleroderma</taxon>
    </lineage>
</organism>
<feature type="compositionally biased region" description="Low complexity" evidence="2">
    <location>
        <begin position="229"/>
        <end position="239"/>
    </location>
</feature>
<feature type="region of interest" description="Disordered" evidence="2">
    <location>
        <begin position="632"/>
        <end position="811"/>
    </location>
</feature>
<dbReference type="HOGENOM" id="CLU_003265_0_0_1"/>
<feature type="region of interest" description="Disordered" evidence="2">
    <location>
        <begin position="1"/>
        <end position="33"/>
    </location>
</feature>
<feature type="region of interest" description="Disordered" evidence="2">
    <location>
        <begin position="360"/>
        <end position="446"/>
    </location>
</feature>
<evidence type="ECO:0000256" key="1">
    <source>
        <dbReference type="ARBA" id="ARBA00022737"/>
    </source>
</evidence>
<proteinExistence type="predicted"/>
<feature type="compositionally biased region" description="Polar residues" evidence="2">
    <location>
        <begin position="248"/>
        <end position="258"/>
    </location>
</feature>
<dbReference type="InParanoid" id="A0A0C3A601"/>
<feature type="region of interest" description="Disordered" evidence="2">
    <location>
        <begin position="460"/>
        <end position="529"/>
    </location>
</feature>
<dbReference type="Pfam" id="PF25480">
    <property type="entry name" value="DUF7904"/>
    <property type="match status" value="1"/>
</dbReference>
<feature type="compositionally biased region" description="Polar residues" evidence="2">
    <location>
        <begin position="290"/>
        <end position="305"/>
    </location>
</feature>
<dbReference type="InterPro" id="IPR029006">
    <property type="entry name" value="ADF-H/Gelsolin-like_dom_sf"/>
</dbReference>
<dbReference type="PANTHER" id="PTHR11977:SF51">
    <property type="entry name" value="PROTEIN FLIGHTLESS-1 HOMOLOG"/>
    <property type="match status" value="1"/>
</dbReference>
<sequence>MSATSTPRSARFDLPSAPASATSHTATDSSLSDWANKIRTLQRQVDADEEVEQRRLEEEIVRARLARQRRIKTGQSGDFGVGMHGIDSTKLPEGSHRAASRSIESDAKSDVGKVSSPVAFPKSALKTSAVSGEKHAPISLAEFMGGSASGPRLKRHKPQPDISLVHDGRIEHGSVHPIFGRGGIELPGMARRDAHTGATADGTHTSSRALSSTPSTASPRIAPSDLTRSRTTSTLAAARRYVEKLEEQASSQPQTPRLTSPGIRERRISTPASSSSAELKVTTPGMPTRPLSQHFSSKVVSSTTETRPKTPTVPDTRKIPLMVERRAQSPAVIDARVETPTVTPQPKTPVIIEPRSREPVGDFRATTPSGSSRAKTPIQSTQSKFPTTTPSGTSSFISGSISPNFHGTPTSAVRIPHSPQPQSTSAHALLRPRTNSSKEPTPSISRLQGRGFVQSIVQATQAGTQGSPTSVKSVFPPSPQAQAQTQSETRNKCSRRASVLDRWQPVMNNSGTSSPTLPRASSPTRSTVSLKREEDVLDVKTHDTGRSVRSTVSMSAIPKTPLKKLDLLPGQGADGKLGSASTMVTFINPLKAEDNSLVPDVDELGTKTGEAVGPRVSVMDRTVKSGAVVQNKTPISRASVPLPLPGKPLSHPTKDRAKKPRKASRFDDTSRLKRAEGAAILEGSSTTHTQSIKSSVVTRTPTLFPSVDSRSSRSLEMPSTGVRSRPPIHSTLSMPGIPGCAADRQTEPTWSSSSLTGPPPSPVRHGTTGMVSRRALPGLTSSSAAAAPQNVQVDVPKEMEERAAPAKSARIPSTGNRALVMDLAQALSEVPREVSLTAPRTGLDFGSSPVPSRERRKSSYERYTAMALPPLKEEQTPLPTPVHTLSKSANNAVSKDSLNVGTTPTNPSGARSEKRDVGHIDHVDATLPDVDVEALLLDSSPSAFVPDPKLTTISVEIIDILHGSATPIQRDNHILYDTELLVIIHRARSQESGLATTKVWCWRGRRSRCMEREEKKIEELARRYGATAEVIHQQCEPPELVHVLGGKIAIRQGGRSHWSSENTTMHVIRSRKNQILIDELDLRIKNLCSGYSYCITTLDYIYVWHGIGSIPAERSAALDYAKGMATTGVTVIELVEGESDANDEMFWMIVGDPDSYAKADYWRWRNMSVPSEPRCWSVELSNKDTPVGPVPVLSALTIVQESVYIIDCFWEFFVLVGKQARGKRTDIALAINTVTTMSKLTATSKPFSPTIHVLIMPTKLPLDMQLAFRSLDESILNDGHVPDHMNILSAQDAMEHVSESGRVDSIDASVNERSSGPPHGKNLL</sequence>
<dbReference type="OrthoDB" id="6375767at2759"/>
<keyword evidence="5" id="KW-1185">Reference proteome</keyword>
<feature type="region of interest" description="Disordered" evidence="2">
    <location>
        <begin position="75"/>
        <end position="96"/>
    </location>
</feature>
<evidence type="ECO:0000313" key="5">
    <source>
        <dbReference type="Proteomes" id="UP000053989"/>
    </source>
</evidence>
<feature type="compositionally biased region" description="Polar residues" evidence="2">
    <location>
        <begin position="895"/>
        <end position="909"/>
    </location>
</feature>
<evidence type="ECO:0000259" key="3">
    <source>
        <dbReference type="Pfam" id="PF25480"/>
    </source>
</evidence>
<feature type="compositionally biased region" description="Polar residues" evidence="2">
    <location>
        <begin position="683"/>
        <end position="714"/>
    </location>
</feature>
<feature type="compositionally biased region" description="Polar residues" evidence="2">
    <location>
        <begin position="506"/>
        <end position="529"/>
    </location>
</feature>
<feature type="compositionally biased region" description="Polar residues" evidence="2">
    <location>
        <begin position="433"/>
        <end position="446"/>
    </location>
</feature>
<feature type="compositionally biased region" description="Basic and acidic residues" evidence="2">
    <location>
        <begin position="664"/>
        <end position="676"/>
    </location>
</feature>
<feature type="compositionally biased region" description="Basic and acidic residues" evidence="2">
    <location>
        <begin position="795"/>
        <end position="804"/>
    </location>
</feature>
<dbReference type="SUPFAM" id="SSF55753">
    <property type="entry name" value="Actin depolymerizing proteins"/>
    <property type="match status" value="1"/>
</dbReference>
<dbReference type="STRING" id="1036808.A0A0C3A601"/>
<keyword evidence="1" id="KW-0677">Repeat</keyword>
<feature type="compositionally biased region" description="Polar residues" evidence="2">
    <location>
        <begin position="779"/>
        <end position="792"/>
    </location>
</feature>
<reference evidence="4 5" key="1">
    <citation type="submission" date="2014-04" db="EMBL/GenBank/DDBJ databases">
        <authorList>
            <consortium name="DOE Joint Genome Institute"/>
            <person name="Kuo A."/>
            <person name="Kohler A."/>
            <person name="Nagy L.G."/>
            <person name="Floudas D."/>
            <person name="Copeland A."/>
            <person name="Barry K.W."/>
            <person name="Cichocki N."/>
            <person name="Veneault-Fourrey C."/>
            <person name="LaButti K."/>
            <person name="Lindquist E.A."/>
            <person name="Lipzen A."/>
            <person name="Lundell T."/>
            <person name="Morin E."/>
            <person name="Murat C."/>
            <person name="Sun H."/>
            <person name="Tunlid A."/>
            <person name="Henrissat B."/>
            <person name="Grigoriev I.V."/>
            <person name="Hibbett D.S."/>
            <person name="Martin F."/>
            <person name="Nordberg H.P."/>
            <person name="Cantor M.N."/>
            <person name="Hua S.X."/>
        </authorList>
    </citation>
    <scope>NUCLEOTIDE SEQUENCE [LARGE SCALE GENOMIC DNA]</scope>
    <source>
        <strain evidence="4 5">Foug A</strain>
    </source>
</reference>
<dbReference type="InterPro" id="IPR057226">
    <property type="entry name" value="DUF7904"/>
</dbReference>
<dbReference type="InterPro" id="IPR007122">
    <property type="entry name" value="Villin/Gelsolin"/>
</dbReference>
<feature type="compositionally biased region" description="Polar residues" evidence="2">
    <location>
        <begin position="460"/>
        <end position="472"/>
    </location>
</feature>
<reference evidence="5" key="2">
    <citation type="submission" date="2015-01" db="EMBL/GenBank/DDBJ databases">
        <title>Evolutionary Origins and Diversification of the Mycorrhizal Mutualists.</title>
        <authorList>
            <consortium name="DOE Joint Genome Institute"/>
            <consortium name="Mycorrhizal Genomics Consortium"/>
            <person name="Kohler A."/>
            <person name="Kuo A."/>
            <person name="Nagy L.G."/>
            <person name="Floudas D."/>
            <person name="Copeland A."/>
            <person name="Barry K.W."/>
            <person name="Cichocki N."/>
            <person name="Veneault-Fourrey C."/>
            <person name="LaButti K."/>
            <person name="Lindquist E.A."/>
            <person name="Lipzen A."/>
            <person name="Lundell T."/>
            <person name="Morin E."/>
            <person name="Murat C."/>
            <person name="Riley R."/>
            <person name="Ohm R."/>
            <person name="Sun H."/>
            <person name="Tunlid A."/>
            <person name="Henrissat B."/>
            <person name="Grigoriev I.V."/>
            <person name="Hibbett D.S."/>
            <person name="Martin F."/>
        </authorList>
    </citation>
    <scope>NUCLEOTIDE SEQUENCE [LARGE SCALE GENOMIC DNA]</scope>
    <source>
        <strain evidence="5">Foug A</strain>
    </source>
</reference>
<accession>A0A0C3A601</accession>
<feature type="compositionally biased region" description="Low complexity" evidence="2">
    <location>
        <begin position="385"/>
        <end position="402"/>
    </location>
</feature>
<gene>
    <name evidence="4" type="ORF">SCLCIDRAFT_1208526</name>
</gene>
<dbReference type="SMART" id="SM00262">
    <property type="entry name" value="GEL"/>
    <property type="match status" value="1"/>
</dbReference>
<feature type="compositionally biased region" description="Polar residues" evidence="2">
    <location>
        <begin position="366"/>
        <end position="384"/>
    </location>
</feature>
<feature type="region of interest" description="Disordered" evidence="2">
    <location>
        <begin position="194"/>
        <end position="315"/>
    </location>
</feature>
<evidence type="ECO:0000313" key="4">
    <source>
        <dbReference type="EMBL" id="KIM69098.1"/>
    </source>
</evidence>
<dbReference type="Gene3D" id="3.40.20.10">
    <property type="entry name" value="Severin"/>
    <property type="match status" value="2"/>
</dbReference>
<feature type="compositionally biased region" description="Low complexity" evidence="2">
    <location>
        <begin position="196"/>
        <end position="207"/>
    </location>
</feature>
<dbReference type="GO" id="GO:0051015">
    <property type="term" value="F:actin filament binding"/>
    <property type="evidence" value="ECO:0007669"/>
    <property type="project" value="InterPro"/>
</dbReference>
<feature type="compositionally biased region" description="Low complexity" evidence="2">
    <location>
        <begin position="14"/>
        <end position="33"/>
    </location>
</feature>
<dbReference type="PANTHER" id="PTHR11977">
    <property type="entry name" value="VILLIN"/>
    <property type="match status" value="1"/>
</dbReference>
<feature type="region of interest" description="Disordered" evidence="2">
    <location>
        <begin position="895"/>
        <end position="915"/>
    </location>
</feature>
<protein>
    <recommendedName>
        <fullName evidence="3">DUF7904 domain-containing protein</fullName>
    </recommendedName>
</protein>
<evidence type="ECO:0000256" key="2">
    <source>
        <dbReference type="SAM" id="MobiDB-lite"/>
    </source>
</evidence>
<feature type="domain" description="DUF7904" evidence="3">
    <location>
        <begin position="966"/>
        <end position="1052"/>
    </location>
</feature>